<feature type="region of interest" description="Disordered" evidence="8">
    <location>
        <begin position="1"/>
        <end position="47"/>
    </location>
</feature>
<dbReference type="SUPFAM" id="SSF57701">
    <property type="entry name" value="Zn2/Cys6 DNA-binding domain"/>
    <property type="match status" value="1"/>
</dbReference>
<feature type="region of interest" description="Disordered" evidence="8">
    <location>
        <begin position="112"/>
        <end position="204"/>
    </location>
</feature>
<keyword evidence="4" id="KW-0805">Transcription regulation</keyword>
<dbReference type="GO" id="GO:0008270">
    <property type="term" value="F:zinc ion binding"/>
    <property type="evidence" value="ECO:0007669"/>
    <property type="project" value="InterPro"/>
</dbReference>
<evidence type="ECO:0000256" key="3">
    <source>
        <dbReference type="ARBA" id="ARBA00022833"/>
    </source>
</evidence>
<dbReference type="GO" id="GO:0000981">
    <property type="term" value="F:DNA-binding transcription factor activity, RNA polymerase II-specific"/>
    <property type="evidence" value="ECO:0007669"/>
    <property type="project" value="InterPro"/>
</dbReference>
<dbReference type="GO" id="GO:0006351">
    <property type="term" value="P:DNA-templated transcription"/>
    <property type="evidence" value="ECO:0007669"/>
    <property type="project" value="InterPro"/>
</dbReference>
<evidence type="ECO:0000259" key="9">
    <source>
        <dbReference type="PROSITE" id="PS50048"/>
    </source>
</evidence>
<feature type="region of interest" description="Disordered" evidence="8">
    <location>
        <begin position="846"/>
        <end position="879"/>
    </location>
</feature>
<dbReference type="InterPro" id="IPR007219">
    <property type="entry name" value="XnlR_reg_dom"/>
</dbReference>
<keyword evidence="6" id="KW-0804">Transcription</keyword>
<dbReference type="Pfam" id="PF04082">
    <property type="entry name" value="Fungal_trans"/>
    <property type="match status" value="1"/>
</dbReference>
<dbReference type="CDD" id="cd12148">
    <property type="entry name" value="fungal_TF_MHR"/>
    <property type="match status" value="1"/>
</dbReference>
<evidence type="ECO:0000313" key="10">
    <source>
        <dbReference type="EMBL" id="KAK3679180.1"/>
    </source>
</evidence>
<dbReference type="EMBL" id="JAUTXT010000002">
    <property type="protein sequence ID" value="KAK3679180.1"/>
    <property type="molecule type" value="Genomic_DNA"/>
</dbReference>
<dbReference type="PANTHER" id="PTHR31313:SF81">
    <property type="entry name" value="TY1 ENHANCER ACTIVATOR"/>
    <property type="match status" value="1"/>
</dbReference>
<accession>A0AAE1C5P2</accession>
<feature type="region of interest" description="Disordered" evidence="8">
    <location>
        <begin position="689"/>
        <end position="713"/>
    </location>
</feature>
<feature type="compositionally biased region" description="Polar residues" evidence="8">
    <location>
        <begin position="1"/>
        <end position="18"/>
    </location>
</feature>
<keyword evidence="7" id="KW-0539">Nucleus</keyword>
<organism evidence="10 11">
    <name type="scientific">Recurvomyces mirabilis</name>
    <dbReference type="NCBI Taxonomy" id="574656"/>
    <lineage>
        <taxon>Eukaryota</taxon>
        <taxon>Fungi</taxon>
        <taxon>Dikarya</taxon>
        <taxon>Ascomycota</taxon>
        <taxon>Pezizomycotina</taxon>
        <taxon>Dothideomycetes</taxon>
        <taxon>Dothideomycetidae</taxon>
        <taxon>Mycosphaerellales</taxon>
        <taxon>Teratosphaeriaceae</taxon>
        <taxon>Recurvomyces</taxon>
    </lineage>
</organism>
<dbReference type="Proteomes" id="UP001274830">
    <property type="component" value="Unassembled WGS sequence"/>
</dbReference>
<keyword evidence="3" id="KW-0862">Zinc</keyword>
<sequence length="879" mass="97855">MQQSVLEQNVPVAQTSLPANYEVQGQDESEQGGSSSKRQKSRHRASVACSTCRERRIRCVVPAGDSECVQCKRAGQDCVIKNDDERRRPISRAYVSTLTDRVTILESMLKDRGAEPPSVTYPPKTTRGSMYPDGEQSPVRQPSAQRSTNYNYENTIIEQTSPESVAEDAIEGSSHVGSAMSVEGQRDRGEIDNPQGTPIDDKNQGLVSRLLSTRGHLSFDQISGRLRYFGPTVNSHVYSELEVDSVKQSREAVEQARRAERVIRTLPIETHDYLMGLFWEHYNGVLHVVHQEAFIEDREHGKTQFYSGFLHICILAMAFRFSDKDRPDMQRIALPDRESTLHREAKYMLDLELERPGGIPSVAALLILGDSEVGVGRDNVGWMYAGMAMRLAYDIGLHLDSSQSGMTGREIDIRRMTLWACIIYDRYWSLFLGRPTTIKCADVEIYSLSNQFERLGTCKPAGPAKSLNTRIYEALIDLMEIAGKIVETAEHRNLDATRQSPDQSAYFRMAAIDRELHNWAVRLPQDLRYTEENRVSAPLSFYLLHQQYHAVLILLHRPFARYDDSGSPDAEDPSVSALDSHFSKASRAICTKSAVTMARIFWQHRQRYDGKQIFCIGMQHAGTAATALIAALAYIPDTADRTNNLQYLEVLQVAMKDMAYGYQPAERMAAVLDAVMIELRGGPISPGKTISSAASSIPARRDSTAVETGSERPIMKRRKSTKIKAMHPPSATVRQHRASDASTASQPVQSHSDFPLVTPRTEGSLSGWPNVHNNEPFAQPGGFLPAPEVANVVSPLRRNDWMGSDFGSNDFPVMPSMTGLPGVPDSQMMDFLGLPSEDDWSRWHAGTGEAANDLDGFPPRGRSELHNYTSPPMGGIMNG</sequence>
<dbReference type="Gene3D" id="4.10.240.10">
    <property type="entry name" value="Zn(2)-C6 fungal-type DNA-binding domain"/>
    <property type="match status" value="1"/>
</dbReference>
<comment type="subcellular location">
    <subcellularLocation>
        <location evidence="1">Nucleus</location>
    </subcellularLocation>
</comment>
<evidence type="ECO:0000256" key="7">
    <source>
        <dbReference type="ARBA" id="ARBA00023242"/>
    </source>
</evidence>
<protein>
    <recommendedName>
        <fullName evidence="9">Zn(2)-C6 fungal-type domain-containing protein</fullName>
    </recommendedName>
</protein>
<evidence type="ECO:0000256" key="4">
    <source>
        <dbReference type="ARBA" id="ARBA00023015"/>
    </source>
</evidence>
<evidence type="ECO:0000256" key="8">
    <source>
        <dbReference type="SAM" id="MobiDB-lite"/>
    </source>
</evidence>
<dbReference type="InterPro" id="IPR001138">
    <property type="entry name" value="Zn2Cys6_DnaBD"/>
</dbReference>
<dbReference type="GO" id="GO:0005634">
    <property type="term" value="C:nucleus"/>
    <property type="evidence" value="ECO:0007669"/>
    <property type="project" value="UniProtKB-SubCell"/>
</dbReference>
<dbReference type="GO" id="GO:0003677">
    <property type="term" value="F:DNA binding"/>
    <property type="evidence" value="ECO:0007669"/>
    <property type="project" value="UniProtKB-KW"/>
</dbReference>
<dbReference type="PANTHER" id="PTHR31313">
    <property type="entry name" value="TY1 ENHANCER ACTIVATOR"/>
    <property type="match status" value="1"/>
</dbReference>
<gene>
    <name evidence="10" type="ORF">LTR78_000741</name>
</gene>
<feature type="compositionally biased region" description="Polar residues" evidence="8">
    <location>
        <begin position="138"/>
        <end position="163"/>
    </location>
</feature>
<evidence type="ECO:0000256" key="2">
    <source>
        <dbReference type="ARBA" id="ARBA00022723"/>
    </source>
</evidence>
<dbReference type="CDD" id="cd00067">
    <property type="entry name" value="GAL4"/>
    <property type="match status" value="1"/>
</dbReference>
<evidence type="ECO:0000313" key="11">
    <source>
        <dbReference type="Proteomes" id="UP001274830"/>
    </source>
</evidence>
<evidence type="ECO:0000256" key="1">
    <source>
        <dbReference type="ARBA" id="ARBA00004123"/>
    </source>
</evidence>
<name>A0AAE1C5P2_9PEZI</name>
<dbReference type="InterPro" id="IPR036864">
    <property type="entry name" value="Zn2-C6_fun-type_DNA-bd_sf"/>
</dbReference>
<dbReference type="PROSITE" id="PS00463">
    <property type="entry name" value="ZN2_CY6_FUNGAL_1"/>
    <property type="match status" value="1"/>
</dbReference>
<evidence type="ECO:0000256" key="6">
    <source>
        <dbReference type="ARBA" id="ARBA00023163"/>
    </source>
</evidence>
<evidence type="ECO:0000256" key="5">
    <source>
        <dbReference type="ARBA" id="ARBA00023125"/>
    </source>
</evidence>
<keyword evidence="2" id="KW-0479">Metal-binding</keyword>
<dbReference type="SMART" id="SM00906">
    <property type="entry name" value="Fungal_trans"/>
    <property type="match status" value="1"/>
</dbReference>
<dbReference type="SMART" id="SM00066">
    <property type="entry name" value="GAL4"/>
    <property type="match status" value="1"/>
</dbReference>
<dbReference type="PROSITE" id="PS50048">
    <property type="entry name" value="ZN2_CY6_FUNGAL_2"/>
    <property type="match status" value="1"/>
</dbReference>
<reference evidence="10" key="1">
    <citation type="submission" date="2023-07" db="EMBL/GenBank/DDBJ databases">
        <title>Black Yeasts Isolated from many extreme environments.</title>
        <authorList>
            <person name="Coleine C."/>
            <person name="Stajich J.E."/>
            <person name="Selbmann L."/>
        </authorList>
    </citation>
    <scope>NUCLEOTIDE SEQUENCE</scope>
    <source>
        <strain evidence="10">CCFEE 5485</strain>
    </source>
</reference>
<keyword evidence="5" id="KW-0238">DNA-binding</keyword>
<comment type="caution">
    <text evidence="10">The sequence shown here is derived from an EMBL/GenBank/DDBJ whole genome shotgun (WGS) entry which is preliminary data.</text>
</comment>
<feature type="compositionally biased region" description="Basic and acidic residues" evidence="8">
    <location>
        <begin position="699"/>
        <end position="713"/>
    </location>
</feature>
<dbReference type="InterPro" id="IPR051615">
    <property type="entry name" value="Transcr_Regulatory_Elem"/>
</dbReference>
<dbReference type="AlphaFoldDB" id="A0AAE1C5P2"/>
<feature type="domain" description="Zn(2)-C6 fungal-type" evidence="9">
    <location>
        <begin position="48"/>
        <end position="80"/>
    </location>
</feature>
<keyword evidence="11" id="KW-1185">Reference proteome</keyword>
<proteinExistence type="predicted"/>